<feature type="domain" description="Beta-lactamase-related" evidence="1">
    <location>
        <begin position="38"/>
        <end position="403"/>
    </location>
</feature>
<dbReference type="STRING" id="1305737.GCA_000526355_00821"/>
<dbReference type="EMBL" id="LJXT01000067">
    <property type="protein sequence ID" value="KPQ14301.1"/>
    <property type="molecule type" value="Genomic_DNA"/>
</dbReference>
<dbReference type="eggNOG" id="COG1680">
    <property type="taxonomic scope" value="Bacteria"/>
</dbReference>
<dbReference type="PATRIC" id="fig|1305737.6.peg.2810"/>
<organism evidence="2 3">
    <name type="scientific">Algoriphagus marincola HL-49</name>
    <dbReference type="NCBI Taxonomy" id="1305737"/>
    <lineage>
        <taxon>Bacteria</taxon>
        <taxon>Pseudomonadati</taxon>
        <taxon>Bacteroidota</taxon>
        <taxon>Cytophagia</taxon>
        <taxon>Cytophagales</taxon>
        <taxon>Cyclobacteriaceae</taxon>
        <taxon>Algoriphagus</taxon>
    </lineage>
</organism>
<dbReference type="InterPro" id="IPR012338">
    <property type="entry name" value="Beta-lactam/transpept-like"/>
</dbReference>
<protein>
    <submittedName>
        <fullName evidence="2">Putative beta-lactamase</fullName>
    </submittedName>
</protein>
<dbReference type="Pfam" id="PF00144">
    <property type="entry name" value="Beta-lactamase"/>
    <property type="match status" value="1"/>
</dbReference>
<dbReference type="PANTHER" id="PTHR43283">
    <property type="entry name" value="BETA-LACTAMASE-RELATED"/>
    <property type="match status" value="1"/>
</dbReference>
<dbReference type="InterPro" id="IPR001466">
    <property type="entry name" value="Beta-lactam-related"/>
</dbReference>
<evidence type="ECO:0000259" key="1">
    <source>
        <dbReference type="Pfam" id="PF00144"/>
    </source>
</evidence>
<evidence type="ECO:0000313" key="2">
    <source>
        <dbReference type="EMBL" id="KPQ14301.1"/>
    </source>
</evidence>
<dbReference type="SUPFAM" id="SSF56601">
    <property type="entry name" value="beta-lactamase/transpeptidase-like"/>
    <property type="match status" value="1"/>
</dbReference>
<dbReference type="Proteomes" id="UP000050421">
    <property type="component" value="Unassembled WGS sequence"/>
</dbReference>
<sequence>MKTSHPLFIFILSLLIFSCQNSKKQEELIFDEAAQFRLDSTLEAFVSQGKVAGISALIFEKGQERYFNALGYADKEAKRKMSRETLVQIYSMTKPITGAALMKAHEQGLFKLDDPLEKYLPEFADMKVYQGVDENGKMILTEAQRSITVRDITRHTAGFPNRDNIPGLSEVMAEKDARNFNNTLSDMAAKIGSTPLWFEPGTQWEYGLCVDMQAYLVEKVTGVPYEQFVRENILDPLDMNETMYFVPENYRDRMAAVYQKTEEGGVERQNDSIAYRFSYNKWPLTPGGFGLSSTIDDYLKFAKMLLNEGKHEEKTVLKPETIQLMSTNHLPDSIPEDKRSWLPSKGMIGFGIDFAVRTAAPQGPEENPGVVGEFFWDGALSTLFFVDPTNELIAILFVQLTPYDGIGLHHDFREAIYGPWKPSKN</sequence>
<dbReference type="PROSITE" id="PS51257">
    <property type="entry name" value="PROKAR_LIPOPROTEIN"/>
    <property type="match status" value="1"/>
</dbReference>
<evidence type="ECO:0000313" key="3">
    <source>
        <dbReference type="Proteomes" id="UP000050421"/>
    </source>
</evidence>
<gene>
    <name evidence="2" type="ORF">HLUCCX10_10905</name>
</gene>
<comment type="caution">
    <text evidence="2">The sequence shown here is derived from an EMBL/GenBank/DDBJ whole genome shotgun (WGS) entry which is preliminary data.</text>
</comment>
<dbReference type="AlphaFoldDB" id="A0A0P7Y849"/>
<reference evidence="2 3" key="1">
    <citation type="submission" date="2015-09" db="EMBL/GenBank/DDBJ databases">
        <title>Identification and resolution of microdiversity through metagenomic sequencing of parallel consortia.</title>
        <authorList>
            <person name="Nelson W.C."/>
            <person name="Romine M.F."/>
            <person name="Lindemann S.R."/>
        </authorList>
    </citation>
    <scope>NUCLEOTIDE SEQUENCE [LARGE SCALE GENOMIC DNA]</scope>
    <source>
        <strain evidence="2">HL-49</strain>
    </source>
</reference>
<proteinExistence type="predicted"/>
<dbReference type="InterPro" id="IPR050789">
    <property type="entry name" value="Diverse_Enzym_Activities"/>
</dbReference>
<dbReference type="PANTHER" id="PTHR43283:SF3">
    <property type="entry name" value="BETA-LACTAMASE FAMILY PROTEIN (AFU_ORTHOLOGUE AFUA_5G07500)"/>
    <property type="match status" value="1"/>
</dbReference>
<dbReference type="OrthoDB" id="1522765at2"/>
<accession>A0A0P7Y849</accession>
<dbReference type="Gene3D" id="3.40.710.10">
    <property type="entry name" value="DD-peptidase/beta-lactamase superfamily"/>
    <property type="match status" value="1"/>
</dbReference>
<name>A0A0P7Y849_9BACT</name>